<dbReference type="InterPro" id="IPR029063">
    <property type="entry name" value="SAM-dependent_MTases_sf"/>
</dbReference>
<dbReference type="CDD" id="cd02440">
    <property type="entry name" value="AdoMet_MTases"/>
    <property type="match status" value="1"/>
</dbReference>
<dbReference type="AlphaFoldDB" id="A0A6J4NXB5"/>
<dbReference type="InterPro" id="IPR041698">
    <property type="entry name" value="Methyltransf_25"/>
</dbReference>
<dbReference type="EMBL" id="CADCUN010000198">
    <property type="protein sequence ID" value="CAA9396543.1"/>
    <property type="molecule type" value="Genomic_DNA"/>
</dbReference>
<evidence type="ECO:0000313" key="2">
    <source>
        <dbReference type="EMBL" id="CAA9396543.1"/>
    </source>
</evidence>
<dbReference type="Gene3D" id="3.40.50.150">
    <property type="entry name" value="Vaccinia Virus protein VP39"/>
    <property type="match status" value="1"/>
</dbReference>
<protein>
    <recommendedName>
        <fullName evidence="1">Methyltransferase domain-containing protein</fullName>
    </recommendedName>
</protein>
<dbReference type="PANTHER" id="PTHR43464:SF83">
    <property type="entry name" value="MALONYL-[ACYL-CARRIER PROTEIN] O-METHYLTRANSFERASE"/>
    <property type="match status" value="1"/>
</dbReference>
<sequence>MSLPPTRWELAGERNHGYAQTFAARIAEGVDVDGEARLADALVPRGARILDVGSGMGRVAAALAARGHDVVATEPDPALREQSRSTYAELDVLAHQALELPRLDPFDLVLVVGNVMIYLGEGTERAVLAHLRTLLAPGGRILAGFELHGSKSGSRVYPADELVADAEAAGLRVDWRFGSYELHPPDDGYAVWVLSATPADEA</sequence>
<organism evidence="2">
    <name type="scientific">uncultured Nocardioides sp</name>
    <dbReference type="NCBI Taxonomy" id="198441"/>
    <lineage>
        <taxon>Bacteria</taxon>
        <taxon>Bacillati</taxon>
        <taxon>Actinomycetota</taxon>
        <taxon>Actinomycetes</taxon>
        <taxon>Propionibacteriales</taxon>
        <taxon>Nocardioidaceae</taxon>
        <taxon>Nocardioides</taxon>
        <taxon>environmental samples</taxon>
    </lineage>
</organism>
<evidence type="ECO:0000259" key="1">
    <source>
        <dbReference type="Pfam" id="PF13649"/>
    </source>
</evidence>
<proteinExistence type="predicted"/>
<dbReference type="PANTHER" id="PTHR43464">
    <property type="entry name" value="METHYLTRANSFERASE"/>
    <property type="match status" value="1"/>
</dbReference>
<dbReference type="GO" id="GO:0008168">
    <property type="term" value="F:methyltransferase activity"/>
    <property type="evidence" value="ECO:0007669"/>
    <property type="project" value="TreeGrafter"/>
</dbReference>
<feature type="domain" description="Methyltransferase" evidence="1">
    <location>
        <begin position="49"/>
        <end position="139"/>
    </location>
</feature>
<reference evidence="2" key="1">
    <citation type="submission" date="2020-02" db="EMBL/GenBank/DDBJ databases">
        <authorList>
            <person name="Meier V. D."/>
        </authorList>
    </citation>
    <scope>NUCLEOTIDE SEQUENCE</scope>
    <source>
        <strain evidence="2">AVDCRST_MAG60</strain>
    </source>
</reference>
<dbReference type="Pfam" id="PF13649">
    <property type="entry name" value="Methyltransf_25"/>
    <property type="match status" value="1"/>
</dbReference>
<name>A0A6J4NXB5_9ACTN</name>
<dbReference type="SUPFAM" id="SSF53335">
    <property type="entry name" value="S-adenosyl-L-methionine-dependent methyltransferases"/>
    <property type="match status" value="1"/>
</dbReference>
<accession>A0A6J4NXB5</accession>
<gene>
    <name evidence="2" type="ORF">AVDCRST_MAG60-1850</name>
</gene>